<dbReference type="AlphaFoldDB" id="A0A8J2IJ44"/>
<protein>
    <submittedName>
        <fullName evidence="2">Uncharacterized protein</fullName>
    </submittedName>
</protein>
<evidence type="ECO:0000313" key="3">
    <source>
        <dbReference type="Proteomes" id="UP000693738"/>
    </source>
</evidence>
<sequence>MSRSSRVCGGEEADDTSWIPSSSTDGTAVDPSFGELHQSLRETKDGSDYRASEGPCMNYDKSGDVEPSSDDDELAEDQAAEKRLAITVEEWIQRFDELHPVPDTDADLKNFEELTRKLITRLCDEARSGNLTDWYKLLEVEREMSPAMKKVLLKHDAEKISDYILRHIPRKTKQILGKRDLQPYDLLSLPEFPADCPYSIVYFDIAVQVGIANIELQKSRLVSGRTHKLVKACSIYNPLMITKPYIGSSSDSRGGWARIRQHELESNKSEGTQSKHYDFTRRPDVVTNFRIGGLFTHPSMLDETLDKDSRDLMSIIAELWEGVLIVYQGMYHISHFNPNSEHLQLRTRASYELVERLRSGLPLPDFHESTLNVGWPILQALPKTVWGKCTNETCENKSVTVPLYFPYGRTSGVCGVCRANCYSQVSNKRRTGKSIAEKSLRRVQEQFEEQDDQTFMDVLETIQSESGISWTVLDDLLAEGGKLNPSCVNYEHILEQREKLERIGKEREEQREKLDRIFKERKVEREAERKRERQELREKLDPIFKKRKAEREEERWNRMREREAERAAEREKRERERNEELERREREEREAEREKREKKLNEERERLEKHEKKLNEEREKREKREKRESERNEKPENKRRRIFFEKELVPTRGGASAATLERRREITERAKAARARY</sequence>
<organism evidence="2 3">
    <name type="scientific">Fusarium equiseti</name>
    <name type="common">Fusarium scirpi</name>
    <dbReference type="NCBI Taxonomy" id="61235"/>
    <lineage>
        <taxon>Eukaryota</taxon>
        <taxon>Fungi</taxon>
        <taxon>Dikarya</taxon>
        <taxon>Ascomycota</taxon>
        <taxon>Pezizomycotina</taxon>
        <taxon>Sordariomycetes</taxon>
        <taxon>Hypocreomycetidae</taxon>
        <taxon>Hypocreales</taxon>
        <taxon>Nectriaceae</taxon>
        <taxon>Fusarium</taxon>
        <taxon>Fusarium incarnatum-equiseti species complex</taxon>
    </lineage>
</organism>
<feature type="region of interest" description="Disordered" evidence="1">
    <location>
        <begin position="581"/>
        <end position="677"/>
    </location>
</feature>
<feature type="compositionally biased region" description="Basic and acidic residues" evidence="1">
    <location>
        <begin position="660"/>
        <end position="671"/>
    </location>
</feature>
<feature type="compositionally biased region" description="Basic and acidic residues" evidence="1">
    <location>
        <begin position="38"/>
        <end position="51"/>
    </location>
</feature>
<reference evidence="2" key="1">
    <citation type="submission" date="2021-05" db="EMBL/GenBank/DDBJ databases">
        <authorList>
            <person name="Khan N."/>
        </authorList>
    </citation>
    <scope>NUCLEOTIDE SEQUENCE</scope>
</reference>
<name>A0A8J2IJ44_FUSEQ</name>
<evidence type="ECO:0000256" key="1">
    <source>
        <dbReference type="SAM" id="MobiDB-lite"/>
    </source>
</evidence>
<feature type="compositionally biased region" description="Basic and acidic residues" evidence="1">
    <location>
        <begin position="581"/>
        <end position="649"/>
    </location>
</feature>
<comment type="caution">
    <text evidence="2">The sequence shown here is derived from an EMBL/GenBank/DDBJ whole genome shotgun (WGS) entry which is preliminary data.</text>
</comment>
<feature type="region of interest" description="Disordered" evidence="1">
    <location>
        <begin position="1"/>
        <end position="77"/>
    </location>
</feature>
<feature type="compositionally biased region" description="Acidic residues" evidence="1">
    <location>
        <begin position="67"/>
        <end position="77"/>
    </location>
</feature>
<dbReference type="Proteomes" id="UP000693738">
    <property type="component" value="Unassembled WGS sequence"/>
</dbReference>
<gene>
    <name evidence="2" type="ORF">FEQUK3_LOCUS1837</name>
</gene>
<accession>A0A8J2IJ44</accession>
<proteinExistence type="predicted"/>
<dbReference type="EMBL" id="CAJSTJ010000088">
    <property type="protein sequence ID" value="CAG7556165.1"/>
    <property type="molecule type" value="Genomic_DNA"/>
</dbReference>
<evidence type="ECO:0000313" key="2">
    <source>
        <dbReference type="EMBL" id="CAG7556165.1"/>
    </source>
</evidence>